<dbReference type="Proteomes" id="UP000319296">
    <property type="component" value="Unassembled WGS sequence"/>
</dbReference>
<dbReference type="InterPro" id="IPR027396">
    <property type="entry name" value="DsrEFH-like"/>
</dbReference>
<name>A0A519BKU4_9DELT</name>
<dbReference type="AlphaFoldDB" id="A0A519BKU4"/>
<accession>A0A519BKU4</accession>
<dbReference type="Pfam" id="PF02635">
    <property type="entry name" value="DsrE"/>
    <property type="match status" value="1"/>
</dbReference>
<comment type="caution">
    <text evidence="1">The sequence shown here is derived from an EMBL/GenBank/DDBJ whole genome shotgun (WGS) entry which is preliminary data.</text>
</comment>
<dbReference type="SUPFAM" id="SSF75169">
    <property type="entry name" value="DsrEFH-like"/>
    <property type="match status" value="1"/>
</dbReference>
<gene>
    <name evidence="1" type="ORF">EVG15_09010</name>
</gene>
<dbReference type="EMBL" id="SGBB01000020">
    <property type="protein sequence ID" value="RZD17859.1"/>
    <property type="molecule type" value="Genomic_DNA"/>
</dbReference>
<sequence length="123" mass="14062">MKQVAIIIHQGTECQDSVPRVRHALIYAKEIKEAGNNVLLIFDGEGTKWLKIITDEPGQYKFLNDLLNEVKSLGIEYKACDFCSTRKEVKEDLSNKHIQFLNEYDGHPDIGKLINEGYQIIVI</sequence>
<dbReference type="Gene3D" id="3.40.1260.10">
    <property type="entry name" value="DsrEFH-like"/>
    <property type="match status" value="1"/>
</dbReference>
<evidence type="ECO:0000313" key="1">
    <source>
        <dbReference type="EMBL" id="RZD17859.1"/>
    </source>
</evidence>
<dbReference type="InterPro" id="IPR003787">
    <property type="entry name" value="Sulphur_relay_DsrE/F-like"/>
</dbReference>
<reference evidence="1 2" key="1">
    <citation type="journal article" date="2019" name="ISME J.">
        <title>Insights into ecological role of a new deltaproteobacterial order Candidatus Acidulodesulfobacterales by metagenomics and metatranscriptomics.</title>
        <authorList>
            <person name="Tan S."/>
            <person name="Liu J."/>
            <person name="Fang Y."/>
            <person name="Hedlund B.P."/>
            <person name="Lian Z.H."/>
            <person name="Huang L.Y."/>
            <person name="Li J.T."/>
            <person name="Huang L.N."/>
            <person name="Li W.J."/>
            <person name="Jiang H.C."/>
            <person name="Dong H.L."/>
            <person name="Shu W.S."/>
        </authorList>
    </citation>
    <scope>NUCLEOTIDE SEQUENCE [LARGE SCALE GENOMIC DNA]</scope>
    <source>
        <strain evidence="1">AP1</strain>
    </source>
</reference>
<evidence type="ECO:0000313" key="2">
    <source>
        <dbReference type="Proteomes" id="UP000319296"/>
    </source>
</evidence>
<protein>
    <submittedName>
        <fullName evidence="1">Uncharacterized protein</fullName>
    </submittedName>
</protein>
<organism evidence="1 2">
    <name type="scientific">Candidatus Acididesulfobacter diazotrophicus</name>
    <dbReference type="NCBI Taxonomy" id="2597226"/>
    <lineage>
        <taxon>Bacteria</taxon>
        <taxon>Deltaproteobacteria</taxon>
        <taxon>Candidatus Acidulodesulfobacterales</taxon>
        <taxon>Candidatus Acididesulfobacter</taxon>
    </lineage>
</organism>
<proteinExistence type="predicted"/>